<comment type="caution">
    <text evidence="6">The sequence shown here is derived from an EMBL/GenBank/DDBJ whole genome shotgun (WGS) entry which is preliminary data.</text>
</comment>
<dbReference type="PANTHER" id="PTHR24185:SF1">
    <property type="entry name" value="CALCIUM-INDEPENDENT PHOSPHOLIPASE A2-GAMMA"/>
    <property type="match status" value="1"/>
</dbReference>
<accession>G4T7Q2</accession>
<keyword evidence="3" id="KW-0443">Lipid metabolism</keyword>
<evidence type="ECO:0000256" key="3">
    <source>
        <dbReference type="ARBA" id="ARBA00023098"/>
    </source>
</evidence>
<keyword evidence="7" id="KW-1185">Reference proteome</keyword>
<dbReference type="GO" id="GO:0016042">
    <property type="term" value="P:lipid catabolic process"/>
    <property type="evidence" value="ECO:0007669"/>
    <property type="project" value="UniProtKB-KW"/>
</dbReference>
<keyword evidence="1" id="KW-0378">Hydrolase</keyword>
<dbReference type="STRING" id="1109443.G4T7Q2"/>
<evidence type="ECO:0000256" key="4">
    <source>
        <dbReference type="PROSITE-ProRule" id="PRU01161"/>
    </source>
</evidence>
<organism evidence="6 7">
    <name type="scientific">Serendipita indica (strain DSM 11827)</name>
    <name type="common">Root endophyte fungus</name>
    <name type="synonym">Piriformospora indica</name>
    <dbReference type="NCBI Taxonomy" id="1109443"/>
    <lineage>
        <taxon>Eukaryota</taxon>
        <taxon>Fungi</taxon>
        <taxon>Dikarya</taxon>
        <taxon>Basidiomycota</taxon>
        <taxon>Agaricomycotina</taxon>
        <taxon>Agaricomycetes</taxon>
        <taxon>Sebacinales</taxon>
        <taxon>Serendipitaceae</taxon>
        <taxon>Serendipita</taxon>
    </lineage>
</organism>
<feature type="domain" description="PNPLA" evidence="5">
    <location>
        <begin position="17"/>
        <end position="240"/>
    </location>
</feature>
<name>G4T7Q2_SERID</name>
<evidence type="ECO:0000313" key="7">
    <source>
        <dbReference type="Proteomes" id="UP000007148"/>
    </source>
</evidence>
<dbReference type="InterPro" id="IPR016035">
    <property type="entry name" value="Acyl_Trfase/lysoPLipase"/>
</dbReference>
<sequence>MSNPIHNREIKVLSLDGDGSTGGARALAQIGILRELIKVVYEIQNGRKPSEEELGEIRPHTYFDFVVGTGTGGILALQIGRFRLTLDELERAYNEFAEEVYGRPWGWTFDAWLYSRGMRYDYRRAERVIQEQVTRYLITEENRICNICSCEGKYVDMAETSSRETGKCRVGLTALPADNIQTPRILRSYQTFNSLDHPLKIWEAARATTASFGKLPVIRTGGGRFFSAESGFNNPSRLALEELPSAFNHNRLKCLISIGCGEAPSNVLAKPGFQTAQRSILQHFKGETPEVLNALSNMALDTEHVHQRLVTDVILAQKYFRFNMRQSTKLYTLGTWNQQNKKVVEEILNEYLEEGEIVGALENAARFII</sequence>
<dbReference type="HOGENOM" id="CLU_000288_144_2_1"/>
<dbReference type="AlphaFoldDB" id="G4T7Q2"/>
<dbReference type="EMBL" id="CAFZ01000012">
    <property type="protein sequence ID" value="CCA67337.1"/>
    <property type="molecule type" value="Genomic_DNA"/>
</dbReference>
<comment type="caution">
    <text evidence="4">Lacks conserved residue(s) required for the propagation of feature annotation.</text>
</comment>
<gene>
    <name evidence="6" type="ORF">PIIN_01168</name>
</gene>
<dbReference type="Gene3D" id="3.40.1090.10">
    <property type="entry name" value="Cytosolic phospholipase A2 catalytic domain"/>
    <property type="match status" value="1"/>
</dbReference>
<evidence type="ECO:0000256" key="1">
    <source>
        <dbReference type="ARBA" id="ARBA00022801"/>
    </source>
</evidence>
<dbReference type="GO" id="GO:0016020">
    <property type="term" value="C:membrane"/>
    <property type="evidence" value="ECO:0007669"/>
    <property type="project" value="TreeGrafter"/>
</dbReference>
<reference evidence="6 7" key="1">
    <citation type="journal article" date="2011" name="PLoS Pathog.">
        <title>Endophytic Life Strategies Decoded by Genome and Transcriptome Analyses of the Mutualistic Root Symbiont Piriformospora indica.</title>
        <authorList>
            <person name="Zuccaro A."/>
            <person name="Lahrmann U."/>
            <person name="Guldener U."/>
            <person name="Langen G."/>
            <person name="Pfiffi S."/>
            <person name="Biedenkopf D."/>
            <person name="Wong P."/>
            <person name="Samans B."/>
            <person name="Grimm C."/>
            <person name="Basiewicz M."/>
            <person name="Murat C."/>
            <person name="Martin F."/>
            <person name="Kogel K.H."/>
        </authorList>
    </citation>
    <scope>NUCLEOTIDE SEQUENCE [LARGE SCALE GENOMIC DNA]</scope>
    <source>
        <strain evidence="6 7">DSM 11827</strain>
    </source>
</reference>
<keyword evidence="2" id="KW-0442">Lipid degradation</keyword>
<evidence type="ECO:0000313" key="6">
    <source>
        <dbReference type="EMBL" id="CCA67337.1"/>
    </source>
</evidence>
<dbReference type="Pfam" id="PF01734">
    <property type="entry name" value="Patatin"/>
    <property type="match status" value="1"/>
</dbReference>
<dbReference type="PROSITE" id="PS51635">
    <property type="entry name" value="PNPLA"/>
    <property type="match status" value="1"/>
</dbReference>
<dbReference type="GO" id="GO:0046486">
    <property type="term" value="P:glycerolipid metabolic process"/>
    <property type="evidence" value="ECO:0007669"/>
    <property type="project" value="UniProtKB-ARBA"/>
</dbReference>
<dbReference type="InParanoid" id="G4T7Q2"/>
<evidence type="ECO:0000259" key="5">
    <source>
        <dbReference type="PROSITE" id="PS51635"/>
    </source>
</evidence>
<dbReference type="OrthoDB" id="630895at2759"/>
<dbReference type="SUPFAM" id="SSF52151">
    <property type="entry name" value="FabD/lysophospholipase-like"/>
    <property type="match status" value="1"/>
</dbReference>
<dbReference type="OMA" id="PVGWLWN"/>
<dbReference type="PANTHER" id="PTHR24185">
    <property type="entry name" value="CALCIUM-INDEPENDENT PHOSPHOLIPASE A2-GAMMA"/>
    <property type="match status" value="1"/>
</dbReference>
<protein>
    <recommendedName>
        <fullName evidence="5">PNPLA domain-containing protein</fullName>
    </recommendedName>
</protein>
<dbReference type="Proteomes" id="UP000007148">
    <property type="component" value="Unassembled WGS sequence"/>
</dbReference>
<dbReference type="GO" id="GO:0047499">
    <property type="term" value="F:calcium-independent phospholipase A2 activity"/>
    <property type="evidence" value="ECO:0007669"/>
    <property type="project" value="TreeGrafter"/>
</dbReference>
<dbReference type="InterPro" id="IPR002641">
    <property type="entry name" value="PNPLA_dom"/>
</dbReference>
<proteinExistence type="predicted"/>
<dbReference type="GO" id="GO:0019369">
    <property type="term" value="P:arachidonate metabolic process"/>
    <property type="evidence" value="ECO:0007669"/>
    <property type="project" value="TreeGrafter"/>
</dbReference>
<evidence type="ECO:0000256" key="2">
    <source>
        <dbReference type="ARBA" id="ARBA00022963"/>
    </source>
</evidence>
<dbReference type="eggNOG" id="KOG4231">
    <property type="taxonomic scope" value="Eukaryota"/>
</dbReference>